<dbReference type="PANTHER" id="PTHR46609">
    <property type="entry name" value="EXONUCLEASE, PHAGE-TYPE/RECB, C-TERMINAL DOMAIN-CONTAINING PROTEIN"/>
    <property type="match status" value="1"/>
</dbReference>
<sequence>GIAPEATNNMTVCKPKTRRSVRTGAKCTLYRAYAGPLPDPHMMASGEKLRDIHPQPGLCKMLHGVENLNLVDSKFGHVPFGSVLSYQCPPEISKDCIRHPDAPAFPQLPVDGYSFKFPGNYELNYKQQCHLESLKVTREISAAIETETRQQSECQLWTLVRKPRLTASRFREICHVRGESSAKALASRILRGTPQTAAMKRGLDLEAEILRQYSEFCDVSLDEFYFNIYMDVFLSIPPTQV</sequence>
<evidence type="ECO:0000256" key="2">
    <source>
        <dbReference type="ARBA" id="ARBA00022759"/>
    </source>
</evidence>
<dbReference type="Pfam" id="PF01771">
    <property type="entry name" value="Viral_alk_exo"/>
    <property type="match status" value="1"/>
</dbReference>
<keyword evidence="2" id="KW-0255">Endonuclease</keyword>
<feature type="non-terminal residue" evidence="5">
    <location>
        <position position="1"/>
    </location>
</feature>
<dbReference type="EMBL" id="CAWUFR010000200">
    <property type="protein sequence ID" value="CAK6972400.1"/>
    <property type="molecule type" value="Genomic_DNA"/>
</dbReference>
<reference evidence="5 6" key="1">
    <citation type="submission" date="2024-01" db="EMBL/GenBank/DDBJ databases">
        <authorList>
            <person name="Alioto T."/>
            <person name="Alioto T."/>
            <person name="Gomez Garrido J."/>
        </authorList>
    </citation>
    <scope>NUCLEOTIDE SEQUENCE [LARGE SCALE GENOMIC DNA]</scope>
</reference>
<evidence type="ECO:0000313" key="5">
    <source>
        <dbReference type="EMBL" id="CAK6972400.1"/>
    </source>
</evidence>
<dbReference type="GO" id="GO:0006281">
    <property type="term" value="P:DNA repair"/>
    <property type="evidence" value="ECO:0007669"/>
    <property type="project" value="UniProtKB-ARBA"/>
</dbReference>
<protein>
    <submittedName>
        <fullName evidence="5">Uncharacterized protein LOC115582046 isoform X2</fullName>
    </submittedName>
</protein>
<evidence type="ECO:0000256" key="3">
    <source>
        <dbReference type="ARBA" id="ARBA00022801"/>
    </source>
</evidence>
<dbReference type="InterPro" id="IPR051703">
    <property type="entry name" value="NF-kappa-B_Signaling_Reg"/>
</dbReference>
<dbReference type="SUPFAM" id="SSF52980">
    <property type="entry name" value="Restriction endonuclease-like"/>
    <property type="match status" value="1"/>
</dbReference>
<dbReference type="AlphaFoldDB" id="A0AAV1PMC4"/>
<dbReference type="GO" id="GO:0004519">
    <property type="term" value="F:endonuclease activity"/>
    <property type="evidence" value="ECO:0007669"/>
    <property type="project" value="UniProtKB-KW"/>
</dbReference>
<gene>
    <name evidence="5" type="ORF">FSCOSCO3_A016317</name>
</gene>
<dbReference type="InterPro" id="IPR034720">
    <property type="entry name" value="Viral_alk_exo"/>
</dbReference>
<dbReference type="GO" id="GO:0004527">
    <property type="term" value="F:exonuclease activity"/>
    <property type="evidence" value="ECO:0007669"/>
    <property type="project" value="UniProtKB-KW"/>
</dbReference>
<evidence type="ECO:0000313" key="6">
    <source>
        <dbReference type="Proteomes" id="UP001314229"/>
    </source>
</evidence>
<name>A0AAV1PMC4_SCOSC</name>
<dbReference type="Proteomes" id="UP001314229">
    <property type="component" value="Unassembled WGS sequence"/>
</dbReference>
<dbReference type="InterPro" id="IPR011604">
    <property type="entry name" value="PDDEXK-like_dom_sf"/>
</dbReference>
<accession>A0AAV1PMC4</accession>
<evidence type="ECO:0000256" key="1">
    <source>
        <dbReference type="ARBA" id="ARBA00022722"/>
    </source>
</evidence>
<keyword evidence="1" id="KW-0540">Nuclease</keyword>
<keyword evidence="3" id="KW-0378">Hydrolase</keyword>
<dbReference type="PANTHER" id="PTHR46609:SF7">
    <property type="match status" value="1"/>
</dbReference>
<evidence type="ECO:0000256" key="4">
    <source>
        <dbReference type="ARBA" id="ARBA00022839"/>
    </source>
</evidence>
<dbReference type="InterPro" id="IPR011335">
    <property type="entry name" value="Restrct_endonuc-II-like"/>
</dbReference>
<keyword evidence="6" id="KW-1185">Reference proteome</keyword>
<proteinExistence type="predicted"/>
<dbReference type="Gene3D" id="3.90.320.10">
    <property type="match status" value="1"/>
</dbReference>
<comment type="caution">
    <text evidence="5">The sequence shown here is derived from an EMBL/GenBank/DDBJ whole genome shotgun (WGS) entry which is preliminary data.</text>
</comment>
<organism evidence="5 6">
    <name type="scientific">Scomber scombrus</name>
    <name type="common">Atlantic mackerel</name>
    <name type="synonym">Scomber vernalis</name>
    <dbReference type="NCBI Taxonomy" id="13677"/>
    <lineage>
        <taxon>Eukaryota</taxon>
        <taxon>Metazoa</taxon>
        <taxon>Chordata</taxon>
        <taxon>Craniata</taxon>
        <taxon>Vertebrata</taxon>
        <taxon>Euteleostomi</taxon>
        <taxon>Actinopterygii</taxon>
        <taxon>Neopterygii</taxon>
        <taxon>Teleostei</taxon>
        <taxon>Neoteleostei</taxon>
        <taxon>Acanthomorphata</taxon>
        <taxon>Pelagiaria</taxon>
        <taxon>Scombriformes</taxon>
        <taxon>Scombridae</taxon>
        <taxon>Scomber</taxon>
    </lineage>
</organism>
<keyword evidence="4" id="KW-0269">Exonuclease</keyword>